<sequence length="46" mass="5126">ATDVEPVFGNLKFNKGRGRFMLRGKEKVAIETGLLVIAHNLAKMVR</sequence>
<protein>
    <submittedName>
        <fullName evidence="2">Transposase DDE domain-containing protein</fullName>
    </submittedName>
</protein>
<evidence type="ECO:0000259" key="1">
    <source>
        <dbReference type="Pfam" id="PF13751"/>
    </source>
</evidence>
<feature type="domain" description="Transposase DDE" evidence="1">
    <location>
        <begin position="3"/>
        <end position="45"/>
    </location>
</feature>
<evidence type="ECO:0000313" key="3">
    <source>
        <dbReference type="Proteomes" id="UP000199060"/>
    </source>
</evidence>
<organism evidence="2 3">
    <name type="scientific">Algoriphagus faecimaris</name>
    <dbReference type="NCBI Taxonomy" id="686796"/>
    <lineage>
        <taxon>Bacteria</taxon>
        <taxon>Pseudomonadati</taxon>
        <taxon>Bacteroidota</taxon>
        <taxon>Cytophagia</taxon>
        <taxon>Cytophagales</taxon>
        <taxon>Cyclobacteriaceae</taxon>
        <taxon>Algoriphagus</taxon>
    </lineage>
</organism>
<dbReference type="InterPro" id="IPR025668">
    <property type="entry name" value="Tnp_DDE_dom"/>
</dbReference>
<dbReference type="AlphaFoldDB" id="A0A1G6M409"/>
<feature type="non-terminal residue" evidence="2">
    <location>
        <position position="1"/>
    </location>
</feature>
<dbReference type="EMBL" id="FNAC01000001">
    <property type="protein sequence ID" value="SDC50200.1"/>
    <property type="molecule type" value="Genomic_DNA"/>
</dbReference>
<gene>
    <name evidence="2" type="ORF">SAMN04488104_10011</name>
</gene>
<evidence type="ECO:0000313" key="2">
    <source>
        <dbReference type="EMBL" id="SDC50200.1"/>
    </source>
</evidence>
<dbReference type="Proteomes" id="UP000199060">
    <property type="component" value="Unassembled WGS sequence"/>
</dbReference>
<proteinExistence type="predicted"/>
<reference evidence="3" key="1">
    <citation type="submission" date="2016-10" db="EMBL/GenBank/DDBJ databases">
        <authorList>
            <person name="Varghese N."/>
            <person name="Submissions S."/>
        </authorList>
    </citation>
    <scope>NUCLEOTIDE SEQUENCE [LARGE SCALE GENOMIC DNA]</scope>
    <source>
        <strain evidence="3">DSM 23095</strain>
    </source>
</reference>
<name>A0A1G6M409_9BACT</name>
<accession>A0A1G6M409</accession>
<dbReference type="RefSeq" id="WP_139162624.1">
    <property type="nucleotide sequence ID" value="NZ_FNAC01000001.1"/>
</dbReference>
<keyword evidence="3" id="KW-1185">Reference proteome</keyword>
<dbReference type="Pfam" id="PF13751">
    <property type="entry name" value="DDE_Tnp_1_6"/>
    <property type="match status" value="1"/>
</dbReference>